<protein>
    <submittedName>
        <fullName evidence="2">Alpha/beta hydrolase</fullName>
    </submittedName>
</protein>
<dbReference type="GO" id="GO:0016787">
    <property type="term" value="F:hydrolase activity"/>
    <property type="evidence" value="ECO:0007669"/>
    <property type="project" value="UniProtKB-KW"/>
</dbReference>
<dbReference type="InterPro" id="IPR000073">
    <property type="entry name" value="AB_hydrolase_1"/>
</dbReference>
<proteinExistence type="predicted"/>
<dbReference type="InterPro" id="IPR029058">
    <property type="entry name" value="AB_hydrolase_fold"/>
</dbReference>
<dbReference type="PANTHER" id="PTHR43194:SF2">
    <property type="entry name" value="PEROXISOMAL MEMBRANE PROTEIN LPX1"/>
    <property type="match status" value="1"/>
</dbReference>
<dbReference type="Pfam" id="PF12697">
    <property type="entry name" value="Abhydrolase_6"/>
    <property type="match status" value="1"/>
</dbReference>
<evidence type="ECO:0000313" key="3">
    <source>
        <dbReference type="Proteomes" id="UP000501868"/>
    </source>
</evidence>
<organism evidence="2 3">
    <name type="scientific">Priestia megaterium</name>
    <name type="common">Bacillus megaterium</name>
    <dbReference type="NCBI Taxonomy" id="1404"/>
    <lineage>
        <taxon>Bacteria</taxon>
        <taxon>Bacillati</taxon>
        <taxon>Bacillota</taxon>
        <taxon>Bacilli</taxon>
        <taxon>Bacillales</taxon>
        <taxon>Bacillaceae</taxon>
        <taxon>Priestia</taxon>
    </lineage>
</organism>
<dbReference type="PANTHER" id="PTHR43194">
    <property type="entry name" value="HYDROLASE ALPHA/BETA FOLD FAMILY"/>
    <property type="match status" value="1"/>
</dbReference>
<gene>
    <name evidence="2" type="ORF">HFZ78_23820</name>
</gene>
<name>A0A6H1P6Y2_PRIMG</name>
<dbReference type="AlphaFoldDB" id="A0A6H1P6Y2"/>
<reference evidence="2 3" key="1">
    <citation type="submission" date="2020-04" db="EMBL/GenBank/DDBJ databases">
        <title>Genome-Wide Identification of 5-Methylcytosine Sites in Bacterial Genomes By High-Throughput Sequencing of MspJI Restriction Fragments.</title>
        <authorList>
            <person name="Wu V."/>
        </authorList>
    </citation>
    <scope>NUCLEOTIDE SEQUENCE [LARGE SCALE GENOMIC DNA]</scope>
    <source>
        <strain evidence="2 3">S2</strain>
    </source>
</reference>
<feature type="domain" description="AB hydrolase-1" evidence="1">
    <location>
        <begin position="23"/>
        <end position="248"/>
    </location>
</feature>
<accession>A0A6H1P6Y2</accession>
<dbReference type="SUPFAM" id="SSF53474">
    <property type="entry name" value="alpha/beta-Hydrolases"/>
    <property type="match status" value="1"/>
</dbReference>
<dbReference type="Gene3D" id="3.40.50.1820">
    <property type="entry name" value="alpha/beta hydrolase"/>
    <property type="match status" value="1"/>
</dbReference>
<sequence>MNRLNDLKATIPFTTSGNGSRAIIFVHGFMDASAVWNDVVALIAEKDLQKVYLDLPGMGALTAVDGEISLDRYAADVASVIEEIGKPFVIVGQSMGAQIAELVTRLHPELARGLALLTPVPLGGVKAPAEVVAPLKQLGEHPEIEMAVRRQFSPGLTDDKLDLLCGLSVHVRPDVVAALVDAWNEGHPDGHSPSQFTRPALIMRGMDDPFVTQEMVAGIVSRFSRVTEKDIAGGGHWSHVEHAEAVAQHLNQYLQKLDWE</sequence>
<evidence type="ECO:0000259" key="1">
    <source>
        <dbReference type="Pfam" id="PF12697"/>
    </source>
</evidence>
<reference evidence="2 3" key="2">
    <citation type="submission" date="2020-04" db="EMBL/GenBank/DDBJ databases">
        <authorList>
            <person name="Fomenkov A."/>
            <person name="Anton B.P."/>
            <person name="Roberts R.J."/>
        </authorList>
    </citation>
    <scope>NUCLEOTIDE SEQUENCE [LARGE SCALE GENOMIC DNA]</scope>
    <source>
        <strain evidence="2 3">S2</strain>
    </source>
</reference>
<evidence type="ECO:0000313" key="2">
    <source>
        <dbReference type="EMBL" id="QIZ09350.1"/>
    </source>
</evidence>
<dbReference type="Proteomes" id="UP000501868">
    <property type="component" value="Chromosome"/>
</dbReference>
<dbReference type="EMBL" id="CP051128">
    <property type="protein sequence ID" value="QIZ09350.1"/>
    <property type="molecule type" value="Genomic_DNA"/>
</dbReference>
<dbReference type="InterPro" id="IPR050228">
    <property type="entry name" value="Carboxylesterase_BioH"/>
</dbReference>
<keyword evidence="2" id="KW-0378">Hydrolase</keyword>